<comment type="caution">
    <text evidence="1">The sequence shown here is derived from an EMBL/GenBank/DDBJ whole genome shotgun (WGS) entry which is preliminary data.</text>
</comment>
<evidence type="ECO:0000313" key="2">
    <source>
        <dbReference type="Proteomes" id="UP000011668"/>
    </source>
</evidence>
<dbReference type="Proteomes" id="UP000011668">
    <property type="component" value="Unassembled WGS sequence"/>
</dbReference>
<keyword evidence="2" id="KW-1185">Reference proteome</keyword>
<protein>
    <submittedName>
        <fullName evidence="1">Uncharacterized protein</fullName>
    </submittedName>
</protein>
<gene>
    <name evidence="1" type="ORF">AG1IA_01577</name>
</gene>
<reference evidence="1 2" key="1">
    <citation type="journal article" date="2013" name="Nat. Commun.">
        <title>The evolution and pathogenic mechanisms of the rice sheath blight pathogen.</title>
        <authorList>
            <person name="Zheng A."/>
            <person name="Lin R."/>
            <person name="Xu L."/>
            <person name="Qin P."/>
            <person name="Tang C."/>
            <person name="Ai P."/>
            <person name="Zhang D."/>
            <person name="Liu Y."/>
            <person name="Sun Z."/>
            <person name="Feng H."/>
            <person name="Wang Y."/>
            <person name="Chen Y."/>
            <person name="Liang X."/>
            <person name="Fu R."/>
            <person name="Li Q."/>
            <person name="Zhang J."/>
            <person name="Yu X."/>
            <person name="Xie Z."/>
            <person name="Ding L."/>
            <person name="Guan P."/>
            <person name="Tang J."/>
            <person name="Liang Y."/>
            <person name="Wang S."/>
            <person name="Deng Q."/>
            <person name="Li S."/>
            <person name="Zhu J."/>
            <person name="Wang L."/>
            <person name="Liu H."/>
            <person name="Li P."/>
        </authorList>
    </citation>
    <scope>NUCLEOTIDE SEQUENCE [LARGE SCALE GENOMIC DNA]</scope>
    <source>
        <strain evidence="2">AG-1 IA</strain>
    </source>
</reference>
<organism evidence="1 2">
    <name type="scientific">Thanatephorus cucumeris (strain AG1-IA)</name>
    <name type="common">Rice sheath blight fungus</name>
    <name type="synonym">Rhizoctonia solani</name>
    <dbReference type="NCBI Taxonomy" id="983506"/>
    <lineage>
        <taxon>Eukaryota</taxon>
        <taxon>Fungi</taxon>
        <taxon>Dikarya</taxon>
        <taxon>Basidiomycota</taxon>
        <taxon>Agaricomycotina</taxon>
        <taxon>Agaricomycetes</taxon>
        <taxon>Cantharellales</taxon>
        <taxon>Ceratobasidiaceae</taxon>
        <taxon>Rhizoctonia</taxon>
        <taxon>Rhizoctonia solani AG-1</taxon>
    </lineage>
</organism>
<name>L8X6X7_THACA</name>
<dbReference type="HOGENOM" id="CLU_2160120_0_0_1"/>
<dbReference type="AlphaFoldDB" id="L8X6X7"/>
<proteinExistence type="predicted"/>
<dbReference type="EMBL" id="AFRT01000334">
    <property type="protein sequence ID" value="ELU44389.1"/>
    <property type="molecule type" value="Genomic_DNA"/>
</dbReference>
<accession>L8X6X7</accession>
<evidence type="ECO:0000313" key="1">
    <source>
        <dbReference type="EMBL" id="ELU44389.1"/>
    </source>
</evidence>
<sequence length="111" mass="12689">MYLMSLYLPARFSCVSILRQYYYTPSFTLTRILLLASPTIYFNLSRIHPICFFNLPACYRGRKHGQSSPEVTRPPSCQIQDTLNGISKGLMCGLRLFHSGIRWQLSGNVHG</sequence>